<evidence type="ECO:0000256" key="1">
    <source>
        <dbReference type="SAM" id="MobiDB-lite"/>
    </source>
</evidence>
<organism evidence="2 3">
    <name type="scientific">Exophiala viscosa</name>
    <dbReference type="NCBI Taxonomy" id="2486360"/>
    <lineage>
        <taxon>Eukaryota</taxon>
        <taxon>Fungi</taxon>
        <taxon>Dikarya</taxon>
        <taxon>Ascomycota</taxon>
        <taxon>Pezizomycotina</taxon>
        <taxon>Eurotiomycetes</taxon>
        <taxon>Chaetothyriomycetidae</taxon>
        <taxon>Chaetothyriales</taxon>
        <taxon>Herpotrichiellaceae</taxon>
        <taxon>Exophiala</taxon>
    </lineage>
</organism>
<comment type="caution">
    <text evidence="2">The sequence shown here is derived from an EMBL/GenBank/DDBJ whole genome shotgun (WGS) entry which is preliminary data.</text>
</comment>
<evidence type="ECO:0000313" key="2">
    <source>
        <dbReference type="EMBL" id="KAI1615559.1"/>
    </source>
</evidence>
<dbReference type="AlphaFoldDB" id="A0AAN6E1Y1"/>
<dbReference type="EMBL" id="MU404352">
    <property type="protein sequence ID" value="KAI1615559.1"/>
    <property type="molecule type" value="Genomic_DNA"/>
</dbReference>
<feature type="compositionally biased region" description="Basic and acidic residues" evidence="1">
    <location>
        <begin position="112"/>
        <end position="122"/>
    </location>
</feature>
<protein>
    <submittedName>
        <fullName evidence="2">Uncharacterized protein</fullName>
    </submittedName>
</protein>
<feature type="region of interest" description="Disordered" evidence="1">
    <location>
        <begin position="52"/>
        <end position="77"/>
    </location>
</feature>
<dbReference type="Proteomes" id="UP001203852">
    <property type="component" value="Unassembled WGS sequence"/>
</dbReference>
<sequence length="122" mass="13020">MPNQPNQSINPTPIEEHINNVSAVNEVQADAVSNASSAPIFDDIEAVDPALFDEEEAPDDSISRTAGPGAKSKAVHSMSSGGFNALKLYDGQIYSGMAIGGSHTWNYDQEDGGEKRKRDGDR</sequence>
<name>A0AAN6E1Y1_9EURO</name>
<proteinExistence type="predicted"/>
<accession>A0AAN6E1Y1</accession>
<keyword evidence="3" id="KW-1185">Reference proteome</keyword>
<reference evidence="2" key="1">
    <citation type="journal article" date="2022" name="bioRxiv">
        <title>Deciphering the potential niche of two novel black yeast fungi from a biological soil crust based on their genomes, phenotypes, and melanin regulation.</title>
        <authorList>
            <consortium name="DOE Joint Genome Institute"/>
            <person name="Carr E.C."/>
            <person name="Barton Q."/>
            <person name="Grambo S."/>
            <person name="Sullivan M."/>
            <person name="Renfro C.M."/>
            <person name="Kuo A."/>
            <person name="Pangilinan J."/>
            <person name="Lipzen A."/>
            <person name="Keymanesh K."/>
            <person name="Savage E."/>
            <person name="Barry K."/>
            <person name="Grigoriev I.V."/>
            <person name="Riekhof W.R."/>
            <person name="Harris S.S."/>
        </authorList>
    </citation>
    <scope>NUCLEOTIDE SEQUENCE</scope>
    <source>
        <strain evidence="2">JF 03-4F</strain>
    </source>
</reference>
<gene>
    <name evidence="2" type="ORF">EDD36DRAFT_417059</name>
</gene>
<feature type="region of interest" description="Disordered" evidence="1">
    <location>
        <begin position="100"/>
        <end position="122"/>
    </location>
</feature>
<evidence type="ECO:0000313" key="3">
    <source>
        <dbReference type="Proteomes" id="UP001203852"/>
    </source>
</evidence>